<name>A0ABM1EUW9_PRICU</name>
<proteinExistence type="predicted"/>
<dbReference type="PANTHER" id="PTHR33395">
    <property type="entry name" value="TRANSCRIPTASE, PUTATIVE-RELATED-RELATED"/>
    <property type="match status" value="1"/>
</dbReference>
<evidence type="ECO:0000313" key="2">
    <source>
        <dbReference type="RefSeq" id="XP_014675990.1"/>
    </source>
</evidence>
<evidence type="ECO:0000313" key="1">
    <source>
        <dbReference type="Proteomes" id="UP000695022"/>
    </source>
</evidence>
<dbReference type="RefSeq" id="XP_014675990.1">
    <property type="nucleotide sequence ID" value="XM_014820504.1"/>
</dbReference>
<keyword evidence="1" id="KW-1185">Reference proteome</keyword>
<reference evidence="2" key="1">
    <citation type="submission" date="2025-08" db="UniProtKB">
        <authorList>
            <consortium name="RefSeq"/>
        </authorList>
    </citation>
    <scope>IDENTIFICATION</scope>
</reference>
<accession>A0ABM1EUW9</accession>
<dbReference type="PANTHER" id="PTHR33395:SF22">
    <property type="entry name" value="REVERSE TRANSCRIPTASE DOMAIN-CONTAINING PROTEIN"/>
    <property type="match status" value="1"/>
</dbReference>
<dbReference type="GeneID" id="106815967"/>
<sequence>MGYKRNFEYKVASNIKSDPKSFWKYVRGRTSTKDSIGPLTDDSGTVITDNKHMAMKLNDYFVSVFTVENTLNIPVPIRKTPQGENTVLDHVIISQEAVKTKCLNLKPDKAPGGDKIPPRVLKEAADTICEPLHMIFQHSLVNSYIPEDWKDANVTPIFKKGPRDRPCNYRPVSLTSVACKIMEALYIDDIDDTVTSSLSKFADDTKLFGSVSAKSTSYKAI</sequence>
<organism evidence="1 2">
    <name type="scientific">Priapulus caudatus</name>
    <name type="common">Priapulid worm</name>
    <dbReference type="NCBI Taxonomy" id="37621"/>
    <lineage>
        <taxon>Eukaryota</taxon>
        <taxon>Metazoa</taxon>
        <taxon>Ecdysozoa</taxon>
        <taxon>Scalidophora</taxon>
        <taxon>Priapulida</taxon>
        <taxon>Priapulimorpha</taxon>
        <taxon>Priapulimorphida</taxon>
        <taxon>Priapulidae</taxon>
        <taxon>Priapulus</taxon>
    </lineage>
</organism>
<gene>
    <name evidence="2" type="primary">LOC106815967</name>
</gene>
<dbReference type="Proteomes" id="UP000695022">
    <property type="component" value="Unplaced"/>
</dbReference>
<protein>
    <submittedName>
        <fullName evidence="2">Uncharacterized protein LOC106815967</fullName>
    </submittedName>
</protein>